<feature type="region of interest" description="Disordered" evidence="1">
    <location>
        <begin position="373"/>
        <end position="393"/>
    </location>
</feature>
<evidence type="ECO:0000313" key="2">
    <source>
        <dbReference type="EMBL" id="GKT33158.1"/>
    </source>
</evidence>
<feature type="compositionally biased region" description="Low complexity" evidence="1">
    <location>
        <begin position="256"/>
        <end position="266"/>
    </location>
</feature>
<comment type="caution">
    <text evidence="2">The sequence shown here is derived from an EMBL/GenBank/DDBJ whole genome shotgun (WGS) entry which is preliminary data.</text>
</comment>
<sequence length="827" mass="91673">MSSKQHGMSMTHDRGRPRAITDAGDSSLSRKQFLEDAGSISKRFTRSSHDGVQSPFRRPLGTREYRRLHGDDAMSPTSPMVPTMSSQSKNGGIPHNKSIDASSIARDDLTRMYADDISTDTGDGEGIDEEGIIAVERGNQSVANRASLTFSRIATIQPRESVLSESDEELKHGIRTKNIPPSLSQRNILPPVEPSEPISARKQSSPKHRASVSHQMSHTSIIRREKQHMSQAGDTKQARMSDHVHVLGPSDSFSGPLNTSNKSTTPSPSPAGVPSKMRRSSRRSSTSKEHVQFSSLSVRPKEEECWFTPGVPRPMETTSKDDYRDESRRVPLHIQASGKYRASTMSSRPRSESIVSVGGLDGVGMISSAMKVREKTSPGHSAGAGRYLGARSRKVSRPEWQNDIVEQSPADIKHRRRSLRVGESSLDVIEQTMRFGPKDMVSAGQTAHHRDQSVGGEAMCLDVDQRSSAFYEKDRRRVAGWSRIEEEEPLSLSKVDQRQLLSHRSTQRADMDGVRRGVDGDMEPHSVDDYIEYDSTSTHFRSGQRGGAAMVRGERRDSSSRETRRMRDERDGDSSTTTQQIPSLPTRHISPSQQVSVTNVPSPRHQETPIQHAPVHNVQRHVLQDSATSGTHHDLSESTYAGQGREAMRMWAEQARKPMQPDRSKRESPPEQYRHAASSDYSSSGQYQPRDISEGMILRSSFVHQSSSKRSDAIGRKRGSRRESSSEGGVVPTSPISSARGGPGMRDGDSKLGRRIEESSSSHLGMIEDPPVHTVRWEKTTGQLEPYNPTTRMGNISSEEEDSEQESAGSSLGADELRQTFLKFFQK</sequence>
<gene>
    <name evidence="2" type="ORF">ADUPG1_007157</name>
</gene>
<dbReference type="EMBL" id="BQXS01010152">
    <property type="protein sequence ID" value="GKT33158.1"/>
    <property type="molecule type" value="Genomic_DNA"/>
</dbReference>
<proteinExistence type="predicted"/>
<dbReference type="Proteomes" id="UP001057375">
    <property type="component" value="Unassembled WGS sequence"/>
</dbReference>
<feature type="compositionally biased region" description="Basic and acidic residues" evidence="1">
    <location>
        <begin position="709"/>
        <end position="725"/>
    </location>
</feature>
<feature type="compositionally biased region" description="Basic and acidic residues" evidence="1">
    <location>
        <begin position="61"/>
        <end position="72"/>
    </location>
</feature>
<feature type="compositionally biased region" description="Basic and acidic residues" evidence="1">
    <location>
        <begin position="654"/>
        <end position="674"/>
    </location>
</feature>
<feature type="compositionally biased region" description="Low complexity" evidence="1">
    <location>
        <begin position="74"/>
        <end position="88"/>
    </location>
</feature>
<feature type="compositionally biased region" description="Basic and acidic residues" evidence="1">
    <location>
        <begin position="552"/>
        <end position="573"/>
    </location>
</feature>
<feature type="compositionally biased region" description="Basic and acidic residues" evidence="1">
    <location>
        <begin position="507"/>
        <end position="528"/>
    </location>
</feature>
<feature type="compositionally biased region" description="Polar residues" evidence="1">
    <location>
        <begin position="574"/>
        <end position="601"/>
    </location>
</feature>
<feature type="region of interest" description="Disordered" evidence="1">
    <location>
        <begin position="488"/>
        <end position="689"/>
    </location>
</feature>
<feature type="compositionally biased region" description="Basic and acidic residues" evidence="1">
    <location>
        <begin position="236"/>
        <end position="245"/>
    </location>
</feature>
<organism evidence="2 3">
    <name type="scientific">Aduncisulcus paluster</name>
    <dbReference type="NCBI Taxonomy" id="2918883"/>
    <lineage>
        <taxon>Eukaryota</taxon>
        <taxon>Metamonada</taxon>
        <taxon>Carpediemonas-like organisms</taxon>
        <taxon>Aduncisulcus</taxon>
    </lineage>
</organism>
<keyword evidence="3" id="KW-1185">Reference proteome</keyword>
<name>A0ABQ5KKW9_9EUKA</name>
<reference evidence="2" key="1">
    <citation type="submission" date="2022-03" db="EMBL/GenBank/DDBJ databases">
        <title>Draft genome sequence of Aduncisulcus paluster, a free-living microaerophilic Fornicata.</title>
        <authorList>
            <person name="Yuyama I."/>
            <person name="Kume K."/>
            <person name="Tamura T."/>
            <person name="Inagaki Y."/>
            <person name="Hashimoto T."/>
        </authorList>
    </citation>
    <scope>NUCLEOTIDE SEQUENCE</scope>
    <source>
        <strain evidence="2">NY0171</strain>
    </source>
</reference>
<accession>A0ABQ5KKW9</accession>
<feature type="compositionally biased region" description="Basic and acidic residues" evidence="1">
    <location>
        <begin position="746"/>
        <end position="760"/>
    </location>
</feature>
<feature type="region of interest" description="Disordered" evidence="1">
    <location>
        <begin position="161"/>
        <end position="324"/>
    </location>
</feature>
<feature type="compositionally biased region" description="Polar residues" evidence="1">
    <location>
        <begin position="780"/>
        <end position="796"/>
    </location>
</feature>
<evidence type="ECO:0000313" key="3">
    <source>
        <dbReference type="Proteomes" id="UP001057375"/>
    </source>
</evidence>
<feature type="region of interest" description="Disordered" evidence="1">
    <location>
        <begin position="701"/>
        <end position="816"/>
    </location>
</feature>
<protein>
    <submittedName>
        <fullName evidence="2">Uncharacterized protein</fullName>
    </submittedName>
</protein>
<feature type="region of interest" description="Disordered" evidence="1">
    <location>
        <begin position="1"/>
        <end position="104"/>
    </location>
</feature>
<evidence type="ECO:0000256" key="1">
    <source>
        <dbReference type="SAM" id="MobiDB-lite"/>
    </source>
</evidence>